<dbReference type="Proteomes" id="UP000184120">
    <property type="component" value="Unassembled WGS sequence"/>
</dbReference>
<name>A0A1M6WA74_9FLAO</name>
<keyword evidence="9" id="KW-1185">Reference proteome</keyword>
<evidence type="ECO:0000313" key="8">
    <source>
        <dbReference type="Proteomes" id="UP000184120"/>
    </source>
</evidence>
<reference evidence="9" key="4">
    <citation type="journal article" date="2019" name="Int. J. Syst. Evol. Microbiol.">
        <title>The Global Catalogue of Microorganisms (GCM) 10K type strain sequencing project: providing services to taxonomists for standard genome sequencing and annotation.</title>
        <authorList>
            <consortium name="The Broad Institute Genomics Platform"/>
            <consortium name="The Broad Institute Genome Sequencing Center for Infectious Disease"/>
            <person name="Wu L."/>
            <person name="Ma J."/>
        </authorList>
    </citation>
    <scope>NUCLEOTIDE SEQUENCE [LARGE SCALE GENOMIC DNA]</scope>
    <source>
        <strain evidence="9">CGMCC 1.12707</strain>
    </source>
</reference>
<feature type="chain" id="PRO_5013110712" evidence="3">
    <location>
        <begin position="20"/>
        <end position="532"/>
    </location>
</feature>
<dbReference type="Gene3D" id="2.60.120.200">
    <property type="match status" value="2"/>
</dbReference>
<reference evidence="6" key="1">
    <citation type="journal article" date="2014" name="Int. J. Syst. Evol. Microbiol.">
        <title>Complete genome of a new Firmicutes species belonging to the dominant human colonic microbiota ('Ruminococcus bicirculans') reveals two chromosomes and a selective capacity to utilize plant glucans.</title>
        <authorList>
            <consortium name="NISC Comparative Sequencing Program"/>
            <person name="Wegmann U."/>
            <person name="Louis P."/>
            <person name="Goesmann A."/>
            <person name="Henrissat B."/>
            <person name="Duncan S.H."/>
            <person name="Flint H.J."/>
        </authorList>
    </citation>
    <scope>NUCLEOTIDE SEQUENCE</scope>
    <source>
        <strain evidence="6">CGMCC 1.12707</strain>
    </source>
</reference>
<proteinExistence type="predicted"/>
<dbReference type="Proteomes" id="UP000650994">
    <property type="component" value="Unassembled WGS sequence"/>
</dbReference>
<dbReference type="InterPro" id="IPR011628">
    <property type="entry name" value="Cleaved_adhesin"/>
</dbReference>
<dbReference type="NCBIfam" id="TIGR04183">
    <property type="entry name" value="Por_Secre_tail"/>
    <property type="match status" value="1"/>
</dbReference>
<gene>
    <name evidence="6" type="ORF">GCM10010984_23440</name>
    <name evidence="7" type="ORF">SAMN05443634_104219</name>
</gene>
<feature type="domain" description="Cleaved adhesin" evidence="4">
    <location>
        <begin position="321"/>
        <end position="402"/>
    </location>
</feature>
<evidence type="ECO:0000313" key="6">
    <source>
        <dbReference type="EMBL" id="GGF05488.1"/>
    </source>
</evidence>
<dbReference type="STRING" id="1434701.SAMN05443634_104219"/>
<dbReference type="OrthoDB" id="1401747at2"/>
<dbReference type="Pfam" id="PF07675">
    <property type="entry name" value="Cleaved_Adhesin"/>
    <property type="match status" value="2"/>
</dbReference>
<evidence type="ECO:0000313" key="7">
    <source>
        <dbReference type="EMBL" id="SHK90416.1"/>
    </source>
</evidence>
<dbReference type="EMBL" id="FRBH01000004">
    <property type="protein sequence ID" value="SHK90416.1"/>
    <property type="molecule type" value="Genomic_DNA"/>
</dbReference>
<protein>
    <submittedName>
        <fullName evidence="7">Por secretion system C-terminal sorting domain-containing protein</fullName>
    </submittedName>
</protein>
<feature type="signal peptide" evidence="3">
    <location>
        <begin position="1"/>
        <end position="19"/>
    </location>
</feature>
<dbReference type="NCBIfam" id="NF038128">
    <property type="entry name" value="choice_anch_J"/>
    <property type="match status" value="2"/>
</dbReference>
<organism evidence="7 8">
    <name type="scientific">Chishuiella changwenlii</name>
    <dbReference type="NCBI Taxonomy" id="1434701"/>
    <lineage>
        <taxon>Bacteria</taxon>
        <taxon>Pseudomonadati</taxon>
        <taxon>Bacteroidota</taxon>
        <taxon>Flavobacteriia</taxon>
        <taxon>Flavobacteriales</taxon>
        <taxon>Weeksellaceae</taxon>
        <taxon>Chishuiella</taxon>
    </lineage>
</organism>
<feature type="domain" description="Secretion system C-terminal sorting" evidence="5">
    <location>
        <begin position="461"/>
        <end position="530"/>
    </location>
</feature>
<evidence type="ECO:0000256" key="1">
    <source>
        <dbReference type="ARBA" id="ARBA00022729"/>
    </source>
</evidence>
<keyword evidence="1 3" id="KW-0732">Signal</keyword>
<dbReference type="InterPro" id="IPR026444">
    <property type="entry name" value="Secre_tail"/>
</dbReference>
<dbReference type="RefSeq" id="WP_083580312.1">
    <property type="nucleotide sequence ID" value="NZ_BMFL01000015.1"/>
</dbReference>
<evidence type="ECO:0000256" key="3">
    <source>
        <dbReference type="SAM" id="SignalP"/>
    </source>
</evidence>
<reference evidence="7" key="2">
    <citation type="submission" date="2016-11" db="EMBL/GenBank/DDBJ databases">
        <authorList>
            <person name="Jaros S."/>
            <person name="Januszkiewicz K."/>
            <person name="Wedrychowicz H."/>
        </authorList>
    </citation>
    <scope>NUCLEOTIDE SEQUENCE [LARGE SCALE GENOMIC DNA]</scope>
    <source>
        <strain evidence="7">DSM 27989</strain>
    </source>
</reference>
<dbReference type="AlphaFoldDB" id="A0A1M6WA74"/>
<accession>A0A1M6WA74</accession>
<feature type="region of interest" description="Disordered" evidence="2">
    <location>
        <begin position="27"/>
        <end position="66"/>
    </location>
</feature>
<feature type="compositionally biased region" description="Low complexity" evidence="2">
    <location>
        <begin position="32"/>
        <end position="51"/>
    </location>
</feature>
<evidence type="ECO:0000256" key="2">
    <source>
        <dbReference type="SAM" id="MobiDB-lite"/>
    </source>
</evidence>
<dbReference type="EMBL" id="BMFL01000015">
    <property type="protein sequence ID" value="GGF05488.1"/>
    <property type="molecule type" value="Genomic_DNA"/>
</dbReference>
<sequence length="532" mass="58333">MKKNLYSLLMVFAVTTLSAQVGKSQLNNNKTSSQLKNVKNLNSKQSNSNSSKFKRSKSVANSHPNNHTYAKANATVIWSDDFNDLDVSDWTVYDKDGDGYLWSAVQSVDDVGNPSGSPLITSASYINNVGPLTPDNWIISPEIDLSAVTEGPVTLKYGVFASDPDWNQENYAVYVSTTNNPTNESDFTLLFTEFDLPGLETERTVDLSTYAGQKIYITFRHFDVTDMYRINIDNVSVVAGVSDEGGNGDHLFYDGFETYNNFDIGGITETVNTGKIGEWTLVDMDGLFTYGFEGSTFPNAGATQSFIVFNSKATTPALTPSADSNWTARTGDKTMTSFSSVNGVNNNWLISPNIALGSSDNVLTFYAKAADVDYGYEEFKVLISTTDTELASFTEIASEAIDSSVQFAEYKYDLSAYNGQNIHIAIQSISNDQFGFIVDDFTVDGSTLSTSETNIKNVTKVYPNPVQDSFKVDFGTSVDKSKLSLDLFNMNGVKVKSFKNANSYDISSLPAGIYVLEINDGKTKTVKKIIKK</sequence>
<reference evidence="8" key="3">
    <citation type="submission" date="2016-11" db="EMBL/GenBank/DDBJ databases">
        <authorList>
            <person name="Varghese N."/>
            <person name="Submissions S."/>
        </authorList>
    </citation>
    <scope>NUCLEOTIDE SEQUENCE [LARGE SCALE GENOMIC DNA]</scope>
    <source>
        <strain evidence="8">DSM 27989</strain>
    </source>
</reference>
<evidence type="ECO:0000259" key="4">
    <source>
        <dbReference type="Pfam" id="PF07675"/>
    </source>
</evidence>
<feature type="domain" description="Cleaved adhesin" evidence="4">
    <location>
        <begin position="88"/>
        <end position="237"/>
    </location>
</feature>
<evidence type="ECO:0000259" key="5">
    <source>
        <dbReference type="Pfam" id="PF18962"/>
    </source>
</evidence>
<dbReference type="Pfam" id="PF18962">
    <property type="entry name" value="Por_Secre_tail"/>
    <property type="match status" value="1"/>
</dbReference>
<reference evidence="6" key="5">
    <citation type="submission" date="2024-05" db="EMBL/GenBank/DDBJ databases">
        <authorList>
            <person name="Sun Q."/>
            <person name="Zhou Y."/>
        </authorList>
    </citation>
    <scope>NUCLEOTIDE SEQUENCE</scope>
    <source>
        <strain evidence="6">CGMCC 1.12707</strain>
    </source>
</reference>
<evidence type="ECO:0000313" key="9">
    <source>
        <dbReference type="Proteomes" id="UP000650994"/>
    </source>
</evidence>